<sequence length="485" mass="52138">MASFTESLPLPSQLSDLSFTVASAGAEHLSFPDNVLDHDGIAGRTGRKKPAWSKPSGSSAVEVGPVMGAVSWPALTKSAQAFPNPPSSPSESPQDQSLVSGPLISSSSKKTITSNQSPNSSKCHPASTRQKSGRRSGMVNGGTVPASDEGLTTEVVLAEPGNRSNPNGDNGFSSSAADHKRNNVGGRRGSGGGNGSHRNRFSHGRDNDFGHRSFNGRDSHIQLGQHPRGGGPRPFPRPVPASVAAPIIGPHHLHGQPFRPMAGFCDLNSPLYPLMPHQTLETYGAVAFLPHAMPAAMLFPSVDPSHRAALLKQIDYYFSTENLCKDIYLRQQMNDQGWVPISLIAGFNKVKQLTNNVHYIFDTVQHSTAVEVEGDKIRRRNDWMNWVLPQPNHFSSVSCSQSPATPNSNALGIHSQGFSLDEGVTNNSARRVSSNTVFPISSSSGDPDEQSHVPTYTYGDANGQIYGHSDRYIRSTRSLSRSDTF</sequence>
<dbReference type="EMBL" id="CM037029">
    <property type="protein sequence ID" value="KAH7653111.1"/>
    <property type="molecule type" value="Genomic_DNA"/>
</dbReference>
<proteinExistence type="predicted"/>
<reference evidence="2" key="1">
    <citation type="journal article" date="2022" name="Nat. Commun.">
        <title>Chromosome evolution and the genetic basis of agronomically important traits in greater yam.</title>
        <authorList>
            <person name="Bredeson J.V."/>
            <person name="Lyons J.B."/>
            <person name="Oniyinde I.O."/>
            <person name="Okereke N.R."/>
            <person name="Kolade O."/>
            <person name="Nnabue I."/>
            <person name="Nwadili C.O."/>
            <person name="Hribova E."/>
            <person name="Parker M."/>
            <person name="Nwogha J."/>
            <person name="Shu S."/>
            <person name="Carlson J."/>
            <person name="Kariba R."/>
            <person name="Muthemba S."/>
            <person name="Knop K."/>
            <person name="Barton G.J."/>
            <person name="Sherwood A.V."/>
            <person name="Lopez-Montes A."/>
            <person name="Asiedu R."/>
            <person name="Jamnadass R."/>
            <person name="Muchugi A."/>
            <person name="Goodstein D."/>
            <person name="Egesi C.N."/>
            <person name="Featherston J."/>
            <person name="Asfaw A."/>
            <person name="Simpson G.G."/>
            <person name="Dolezel J."/>
            <person name="Hendre P.S."/>
            <person name="Van Deynze A."/>
            <person name="Kumar P.L."/>
            <person name="Obidiegwu J.E."/>
            <person name="Bhattacharjee R."/>
            <person name="Rokhsar D.S."/>
        </authorList>
    </citation>
    <scope>NUCLEOTIDE SEQUENCE [LARGE SCALE GENOMIC DNA]</scope>
    <source>
        <strain evidence="2">cv. TDa95/00328</strain>
    </source>
</reference>
<evidence type="ECO:0000313" key="1">
    <source>
        <dbReference type="EMBL" id="KAH7653111.1"/>
    </source>
</evidence>
<dbReference type="Proteomes" id="UP000827976">
    <property type="component" value="Chromosome 19"/>
</dbReference>
<keyword evidence="2" id="KW-1185">Reference proteome</keyword>
<comment type="caution">
    <text evidence="1">The sequence shown here is derived from an EMBL/GenBank/DDBJ whole genome shotgun (WGS) entry which is preliminary data.</text>
</comment>
<gene>
    <name evidence="1" type="ORF">IHE45_19G061100</name>
</gene>
<name>A0ACB7TYI3_DIOAL</name>
<accession>A0ACB7TYI3</accession>
<protein>
    <submittedName>
        <fullName evidence="1">ArsR-like helix-turn-helix domain-containing protein</fullName>
    </submittedName>
</protein>
<evidence type="ECO:0000313" key="2">
    <source>
        <dbReference type="Proteomes" id="UP000827976"/>
    </source>
</evidence>
<organism evidence="1 2">
    <name type="scientific">Dioscorea alata</name>
    <name type="common">Purple yam</name>
    <dbReference type="NCBI Taxonomy" id="55571"/>
    <lineage>
        <taxon>Eukaryota</taxon>
        <taxon>Viridiplantae</taxon>
        <taxon>Streptophyta</taxon>
        <taxon>Embryophyta</taxon>
        <taxon>Tracheophyta</taxon>
        <taxon>Spermatophyta</taxon>
        <taxon>Magnoliopsida</taxon>
        <taxon>Liliopsida</taxon>
        <taxon>Dioscoreales</taxon>
        <taxon>Dioscoreaceae</taxon>
        <taxon>Dioscorea</taxon>
    </lineage>
</organism>